<dbReference type="OrthoDB" id="5420070at2"/>
<keyword evidence="2" id="KW-1185">Reference proteome</keyword>
<dbReference type="InterPro" id="IPR038561">
    <property type="entry name" value="SoxD_sf"/>
</dbReference>
<dbReference type="EMBL" id="QWJJ01000006">
    <property type="protein sequence ID" value="RII39169.1"/>
    <property type="molecule type" value="Genomic_DNA"/>
</dbReference>
<dbReference type="Gene3D" id="3.30.2270.10">
    <property type="entry name" value="Folate-binding superfamily"/>
    <property type="match status" value="1"/>
</dbReference>
<comment type="caution">
    <text evidence="1">The sequence shown here is derived from an EMBL/GenBank/DDBJ whole genome shotgun (WGS) entry which is preliminary data.</text>
</comment>
<dbReference type="Proteomes" id="UP000265848">
    <property type="component" value="Unassembled WGS sequence"/>
</dbReference>
<evidence type="ECO:0000313" key="1">
    <source>
        <dbReference type="EMBL" id="RII39169.1"/>
    </source>
</evidence>
<proteinExistence type="predicted"/>
<reference evidence="1 2" key="1">
    <citation type="submission" date="2018-08" db="EMBL/GenBank/DDBJ databases">
        <title>Pseudooceanicola sediminis CY03 in the family Rhodobacteracea.</title>
        <authorList>
            <person name="Zhang Y.-J."/>
        </authorList>
    </citation>
    <scope>NUCLEOTIDE SEQUENCE [LARGE SCALE GENOMIC DNA]</scope>
    <source>
        <strain evidence="1 2">CY03</strain>
    </source>
</reference>
<dbReference type="RefSeq" id="WP_119398609.1">
    <property type="nucleotide sequence ID" value="NZ_QWJJ01000006.1"/>
</dbReference>
<dbReference type="InterPro" id="IPR006279">
    <property type="entry name" value="SoxD"/>
</dbReference>
<evidence type="ECO:0000313" key="2">
    <source>
        <dbReference type="Proteomes" id="UP000265848"/>
    </source>
</evidence>
<organism evidence="1 2">
    <name type="scientific">Pseudooceanicola sediminis</name>
    <dbReference type="NCBI Taxonomy" id="2211117"/>
    <lineage>
        <taxon>Bacteria</taxon>
        <taxon>Pseudomonadati</taxon>
        <taxon>Pseudomonadota</taxon>
        <taxon>Alphaproteobacteria</taxon>
        <taxon>Rhodobacterales</taxon>
        <taxon>Paracoccaceae</taxon>
        <taxon>Pseudooceanicola</taxon>
    </lineage>
</organism>
<dbReference type="AlphaFoldDB" id="A0A399J416"/>
<name>A0A399J416_9RHOB</name>
<dbReference type="GO" id="GO:0046653">
    <property type="term" value="P:tetrahydrofolate metabolic process"/>
    <property type="evidence" value="ECO:0007669"/>
    <property type="project" value="InterPro"/>
</dbReference>
<dbReference type="Pfam" id="PF04267">
    <property type="entry name" value="SoxD"/>
    <property type="match status" value="1"/>
</dbReference>
<dbReference type="GO" id="GO:0008115">
    <property type="term" value="F:sarcosine oxidase activity"/>
    <property type="evidence" value="ECO:0007669"/>
    <property type="project" value="InterPro"/>
</dbReference>
<gene>
    <name evidence="1" type="ORF">DL237_08440</name>
</gene>
<sequence length="84" mass="9517">MRLTCPNCGERDLREFTYRGAALDRPEGAWSPAWDAYLHQRDNPAGASREHWWHGFGCSAFLVVERDTRTHDILSVSLASGGRQ</sequence>
<protein>
    <submittedName>
        <fullName evidence="1">Sarcosine oxidase subunit delta</fullName>
    </submittedName>
</protein>
<accession>A0A399J416</accession>